<reference evidence="2 3" key="1">
    <citation type="journal article" date="2019" name="Sci. Rep.">
        <title>A high-quality genome of Eragrostis curvula grass provides insights into Poaceae evolution and supports new strategies to enhance forage quality.</title>
        <authorList>
            <person name="Carballo J."/>
            <person name="Santos B.A.C.M."/>
            <person name="Zappacosta D."/>
            <person name="Garbus I."/>
            <person name="Selva J.P."/>
            <person name="Gallo C.A."/>
            <person name="Diaz A."/>
            <person name="Albertini E."/>
            <person name="Caccamo M."/>
            <person name="Echenique V."/>
        </authorList>
    </citation>
    <scope>NUCLEOTIDE SEQUENCE [LARGE SCALE GENOMIC DNA]</scope>
    <source>
        <strain evidence="3">cv. Victoria</strain>
        <tissue evidence="2">Leaf</tissue>
    </source>
</reference>
<dbReference type="EMBL" id="RWGY01000039">
    <property type="protein sequence ID" value="TVU12589.1"/>
    <property type="molecule type" value="Genomic_DNA"/>
</dbReference>
<feature type="non-terminal residue" evidence="2">
    <location>
        <position position="195"/>
    </location>
</feature>
<gene>
    <name evidence="2" type="ORF">EJB05_46240</name>
</gene>
<accession>A0A5J9TMG2</accession>
<dbReference type="AlphaFoldDB" id="A0A5J9TMG2"/>
<keyword evidence="3" id="KW-1185">Reference proteome</keyword>
<dbReference type="Gramene" id="TVU12589">
    <property type="protein sequence ID" value="TVU12589"/>
    <property type="gene ID" value="EJB05_46240"/>
</dbReference>
<sequence length="195" mass="21495">QPIDQHGPFSLSWPTAASSQAEPTFVACTTDSPGIVRLRRAAGTRRRREKQRAMEAALRGIRAKLTEHREKVISGLLLGSFVALGWWSSEQQREIDDLEAEKNSLRAANSSMSSAMWAWREELFALAAAPSPPISTSRLRHIYGEEEPAVPAPKQPGSDAEEETISIAVRFLAFSDSKAGFLRSEGNNVLLDIHE</sequence>
<keyword evidence="1" id="KW-0175">Coiled coil</keyword>
<name>A0A5J9TMG2_9POAL</name>
<dbReference type="OrthoDB" id="1857819at2759"/>
<dbReference type="PANTHER" id="PTHR38355">
    <property type="entry name" value="OS06G0149500 PROTEIN"/>
    <property type="match status" value="1"/>
</dbReference>
<dbReference type="Proteomes" id="UP000324897">
    <property type="component" value="Chromosome 3"/>
</dbReference>
<feature type="non-terminal residue" evidence="2">
    <location>
        <position position="1"/>
    </location>
</feature>
<organism evidence="2 3">
    <name type="scientific">Eragrostis curvula</name>
    <name type="common">weeping love grass</name>
    <dbReference type="NCBI Taxonomy" id="38414"/>
    <lineage>
        <taxon>Eukaryota</taxon>
        <taxon>Viridiplantae</taxon>
        <taxon>Streptophyta</taxon>
        <taxon>Embryophyta</taxon>
        <taxon>Tracheophyta</taxon>
        <taxon>Spermatophyta</taxon>
        <taxon>Magnoliopsida</taxon>
        <taxon>Liliopsida</taxon>
        <taxon>Poales</taxon>
        <taxon>Poaceae</taxon>
        <taxon>PACMAD clade</taxon>
        <taxon>Chloridoideae</taxon>
        <taxon>Eragrostideae</taxon>
        <taxon>Eragrostidinae</taxon>
        <taxon>Eragrostis</taxon>
    </lineage>
</organism>
<dbReference type="PANTHER" id="PTHR38355:SF1">
    <property type="entry name" value="OS06G0149500 PROTEIN"/>
    <property type="match status" value="1"/>
</dbReference>
<evidence type="ECO:0000313" key="3">
    <source>
        <dbReference type="Proteomes" id="UP000324897"/>
    </source>
</evidence>
<protein>
    <submittedName>
        <fullName evidence="2">Uncharacterized protein</fullName>
    </submittedName>
</protein>
<feature type="coiled-coil region" evidence="1">
    <location>
        <begin position="88"/>
        <end position="115"/>
    </location>
</feature>
<proteinExistence type="predicted"/>
<evidence type="ECO:0000313" key="2">
    <source>
        <dbReference type="EMBL" id="TVU12589.1"/>
    </source>
</evidence>
<evidence type="ECO:0000256" key="1">
    <source>
        <dbReference type="SAM" id="Coils"/>
    </source>
</evidence>
<dbReference type="GO" id="GO:0005739">
    <property type="term" value="C:mitochondrion"/>
    <property type="evidence" value="ECO:0007669"/>
    <property type="project" value="TreeGrafter"/>
</dbReference>
<comment type="caution">
    <text evidence="2">The sequence shown here is derived from an EMBL/GenBank/DDBJ whole genome shotgun (WGS) entry which is preliminary data.</text>
</comment>